<gene>
    <name evidence="2" type="ORF">AYI70_g12314</name>
</gene>
<feature type="chain" id="PRO_5012367747" evidence="1">
    <location>
        <begin position="28"/>
        <end position="138"/>
    </location>
</feature>
<keyword evidence="1" id="KW-0732">Signal</keyword>
<evidence type="ECO:0000313" key="3">
    <source>
        <dbReference type="Proteomes" id="UP000187283"/>
    </source>
</evidence>
<proteinExistence type="predicted"/>
<keyword evidence="3" id="KW-1185">Reference proteome</keyword>
<dbReference type="EMBL" id="LSSN01006089">
    <property type="protein sequence ID" value="OMJ07259.1"/>
    <property type="molecule type" value="Genomic_DNA"/>
</dbReference>
<reference evidence="2 3" key="1">
    <citation type="submission" date="2017-01" db="EMBL/GenBank/DDBJ databases">
        <authorList>
            <person name="Mah S.A."/>
            <person name="Swanson W.J."/>
            <person name="Moy G.W."/>
            <person name="Vacquier V.D."/>
        </authorList>
    </citation>
    <scope>NUCLEOTIDE SEQUENCE [LARGE SCALE GENOMIC DNA]</scope>
    <source>
        <strain evidence="2 3">GSMNP</strain>
    </source>
</reference>
<accession>A0A1R1WXZ4</accession>
<evidence type="ECO:0000256" key="1">
    <source>
        <dbReference type="SAM" id="SignalP"/>
    </source>
</evidence>
<name>A0A1R1WXZ4_9FUNG</name>
<sequence>MVRFFLNNSLGFVLVAATLAFIATCSAVPKSPANFDFFRHSYYNEKIKSISPIPNRCYTVGKFASAAFYGPALDVVRMYTEPCCNGIMKERIISISGAPGDNIKDYGHLFSSFMYKPKNDHSHCHCGHHNHQDSNIGY</sequence>
<dbReference type="Proteomes" id="UP000187283">
    <property type="component" value="Unassembled WGS sequence"/>
</dbReference>
<dbReference type="OrthoDB" id="5706766at2759"/>
<feature type="signal peptide" evidence="1">
    <location>
        <begin position="1"/>
        <end position="27"/>
    </location>
</feature>
<comment type="caution">
    <text evidence="2">The sequence shown here is derived from an EMBL/GenBank/DDBJ whole genome shotgun (WGS) entry which is preliminary data.</text>
</comment>
<organism evidence="2 3">
    <name type="scientific">Smittium culicis</name>
    <dbReference type="NCBI Taxonomy" id="133412"/>
    <lineage>
        <taxon>Eukaryota</taxon>
        <taxon>Fungi</taxon>
        <taxon>Fungi incertae sedis</taxon>
        <taxon>Zoopagomycota</taxon>
        <taxon>Kickxellomycotina</taxon>
        <taxon>Harpellomycetes</taxon>
        <taxon>Harpellales</taxon>
        <taxon>Legeriomycetaceae</taxon>
        <taxon>Smittium</taxon>
    </lineage>
</organism>
<evidence type="ECO:0000313" key="2">
    <source>
        <dbReference type="EMBL" id="OMJ07259.1"/>
    </source>
</evidence>
<dbReference type="AlphaFoldDB" id="A0A1R1WXZ4"/>
<protein>
    <submittedName>
        <fullName evidence="2">Uncharacterized protein</fullName>
    </submittedName>
</protein>